<feature type="region of interest" description="Disordered" evidence="1">
    <location>
        <begin position="258"/>
        <end position="286"/>
    </location>
</feature>
<organism evidence="3">
    <name type="scientific">Moorella thermoacetica Y72</name>
    <dbReference type="NCBI Taxonomy" id="1325331"/>
    <lineage>
        <taxon>Bacteria</taxon>
        <taxon>Bacillati</taxon>
        <taxon>Bacillota</taxon>
        <taxon>Clostridia</taxon>
        <taxon>Neomoorellales</taxon>
        <taxon>Neomoorellaceae</taxon>
        <taxon>Neomoorella</taxon>
    </lineage>
</organism>
<keyword evidence="2" id="KW-0812">Transmembrane</keyword>
<gene>
    <name evidence="3" type="ORF">MTY_2486</name>
</gene>
<evidence type="ECO:0000313" key="3">
    <source>
        <dbReference type="EMBL" id="GAF27145.1"/>
    </source>
</evidence>
<protein>
    <recommendedName>
        <fullName evidence="4">DUF2953 domain-containing protein</fullName>
    </recommendedName>
</protein>
<proteinExistence type="predicted"/>
<evidence type="ECO:0000256" key="1">
    <source>
        <dbReference type="SAM" id="MobiDB-lite"/>
    </source>
</evidence>
<feature type="transmembrane region" description="Helical" evidence="2">
    <location>
        <begin position="28"/>
        <end position="47"/>
    </location>
</feature>
<keyword evidence="2" id="KW-0472">Membrane</keyword>
<sequence length="286" mass="32122">MKQVVVVVYRVILGKNNCTLLPGGGGMLWSWLAGLLVGMVVLLLVPVRLEVAYRYANQEERLWLEVKLPGDWGLWEVEIPSIQAWLARWPPLHLKTLLQAGGTGTIGAGEVEVEHPGDEARTRGGVIGFIVKGRLAYWLGLLRRFGCIWRHFFGQVTCQRLRVFLTLGMEEPATTALAYGGAWALLALLYQNLQRRARLDFQQPELLVRPRFNAPGLLFDFNCIFTFRLGHIISAGLRSLRLLLGIIWQARGASKNARTSHRSLDENSHGKHQRYGRCEYGSGGSH</sequence>
<keyword evidence="2" id="KW-1133">Transmembrane helix</keyword>
<dbReference type="InterPro" id="IPR021338">
    <property type="entry name" value="DUF2953"/>
</dbReference>
<evidence type="ECO:0000256" key="2">
    <source>
        <dbReference type="SAM" id="Phobius"/>
    </source>
</evidence>
<reference evidence="3" key="1">
    <citation type="journal article" date="2014" name="Gene">
        <title>Genome-guided analysis of transformation efficiency and carbon dioxide assimilation by Moorella thermoacetica Y72.</title>
        <authorList>
            <person name="Tsukahara K."/>
            <person name="Kita A."/>
            <person name="Nakashimada Y."/>
            <person name="Hoshino T."/>
            <person name="Murakami K."/>
        </authorList>
    </citation>
    <scope>NUCLEOTIDE SEQUENCE [LARGE SCALE GENOMIC DNA]</scope>
    <source>
        <strain evidence="3">Y72</strain>
    </source>
</reference>
<accession>A0A0S6UHU2</accession>
<evidence type="ECO:0008006" key="4">
    <source>
        <dbReference type="Google" id="ProtNLM"/>
    </source>
</evidence>
<dbReference type="EMBL" id="DF238840">
    <property type="protein sequence ID" value="GAF27145.1"/>
    <property type="molecule type" value="Genomic_DNA"/>
</dbReference>
<dbReference type="AlphaFoldDB" id="A0A0S6UHU2"/>
<name>A0A0S6UHU2_NEOTH</name>
<dbReference type="Proteomes" id="UP000063718">
    <property type="component" value="Unassembled WGS sequence"/>
</dbReference>
<dbReference type="Pfam" id="PF11167">
    <property type="entry name" value="DUF2953"/>
    <property type="match status" value="1"/>
</dbReference>